<dbReference type="Pfam" id="PF01585">
    <property type="entry name" value="G-patch"/>
    <property type="match status" value="1"/>
</dbReference>
<evidence type="ECO:0000256" key="5">
    <source>
        <dbReference type="SAM" id="MobiDB-lite"/>
    </source>
</evidence>
<keyword evidence="9" id="KW-1185">Reference proteome</keyword>
<dbReference type="AlphaFoldDB" id="A0AAW1PKE9"/>
<dbReference type="GO" id="GO:0006397">
    <property type="term" value="P:mRNA processing"/>
    <property type="evidence" value="ECO:0007669"/>
    <property type="project" value="UniProtKB-KW"/>
</dbReference>
<feature type="region of interest" description="Disordered" evidence="5">
    <location>
        <begin position="31"/>
        <end position="65"/>
    </location>
</feature>
<dbReference type="EMBL" id="JALJOQ010000022">
    <property type="protein sequence ID" value="KAK9808497.1"/>
    <property type="molecule type" value="Genomic_DNA"/>
</dbReference>
<dbReference type="SMART" id="SM00648">
    <property type="entry name" value="SWAP"/>
    <property type="match status" value="1"/>
</dbReference>
<evidence type="ECO:0000256" key="4">
    <source>
        <dbReference type="ARBA" id="ARBA00023242"/>
    </source>
</evidence>
<proteinExistence type="predicted"/>
<evidence type="ECO:0000256" key="1">
    <source>
        <dbReference type="ARBA" id="ARBA00004123"/>
    </source>
</evidence>
<evidence type="ECO:0000313" key="9">
    <source>
        <dbReference type="Proteomes" id="UP001465755"/>
    </source>
</evidence>
<dbReference type="PANTHER" id="PTHR23340:SF0">
    <property type="entry name" value="SURP AND G-PATCH DOMAIN-CONTAINING PROTEIN 1 ISOFORM X1"/>
    <property type="match status" value="1"/>
</dbReference>
<evidence type="ECO:0000256" key="3">
    <source>
        <dbReference type="ARBA" id="ARBA00023187"/>
    </source>
</evidence>
<accession>A0AAW1PKE9</accession>
<feature type="region of interest" description="Disordered" evidence="5">
    <location>
        <begin position="118"/>
        <end position="190"/>
    </location>
</feature>
<dbReference type="GO" id="GO:0003723">
    <property type="term" value="F:RNA binding"/>
    <property type="evidence" value="ECO:0007669"/>
    <property type="project" value="InterPro"/>
</dbReference>
<evidence type="ECO:0000256" key="2">
    <source>
        <dbReference type="ARBA" id="ARBA00022664"/>
    </source>
</evidence>
<dbReference type="InterPro" id="IPR000467">
    <property type="entry name" value="G_patch_dom"/>
</dbReference>
<organism evidence="8 9">
    <name type="scientific">Symbiochloris irregularis</name>
    <dbReference type="NCBI Taxonomy" id="706552"/>
    <lineage>
        <taxon>Eukaryota</taxon>
        <taxon>Viridiplantae</taxon>
        <taxon>Chlorophyta</taxon>
        <taxon>core chlorophytes</taxon>
        <taxon>Trebouxiophyceae</taxon>
        <taxon>Trebouxiales</taxon>
        <taxon>Trebouxiaceae</taxon>
        <taxon>Symbiochloris</taxon>
    </lineage>
</organism>
<feature type="domain" description="G-patch" evidence="7">
    <location>
        <begin position="280"/>
        <end position="327"/>
    </location>
</feature>
<dbReference type="InterPro" id="IPR040169">
    <property type="entry name" value="SUGP1/2"/>
</dbReference>
<keyword evidence="3" id="KW-0508">mRNA splicing</keyword>
<dbReference type="PROSITE" id="PS50174">
    <property type="entry name" value="G_PATCH"/>
    <property type="match status" value="1"/>
</dbReference>
<protein>
    <recommendedName>
        <fullName evidence="10">SURP and G-patch domain-containing protein 1-like protein</fullName>
    </recommendedName>
</protein>
<feature type="compositionally biased region" description="Low complexity" evidence="5">
    <location>
        <begin position="178"/>
        <end position="190"/>
    </location>
</feature>
<dbReference type="InterPro" id="IPR035967">
    <property type="entry name" value="SWAP/Surp_sf"/>
</dbReference>
<dbReference type="InterPro" id="IPR000061">
    <property type="entry name" value="Surp"/>
</dbReference>
<evidence type="ECO:0008006" key="10">
    <source>
        <dbReference type="Google" id="ProtNLM"/>
    </source>
</evidence>
<evidence type="ECO:0000259" key="6">
    <source>
        <dbReference type="PROSITE" id="PS50128"/>
    </source>
</evidence>
<keyword evidence="2" id="KW-0507">mRNA processing</keyword>
<comment type="subcellular location">
    <subcellularLocation>
        <location evidence="1">Nucleus</location>
    </subcellularLocation>
</comment>
<sequence length="364" mass="39341">MEPGVSLRLGAGVKRPQQTAFGKVPRVAAFAADSDDDDEAPNTGAKRRRSTEAEAAKADLGPSDEVKKVADKLAEFVAKNGRSFEDVTRSRNTPDGPFKFLYNKSSADYLYYDRKVQELTQKHSSNTTALPPIPPPPSAPAPPQTHQPSNAPSARPYEQRTGTVPAAASSDSRGMTEQQQAAKQALAAGGDSVAAMEAFAAAAKRQEETREEREMRIEHLNETSFDRRRKVAVYKSDGRKGHHMQDFIPPEELAALLNKSGDAKAAAQAAALTKSAQLGTDNVGHKLLSQMGWKEGEGLGRNAAGIAAPLSAVGMATEKRGLGAKSRGDVEEGDDEFEVYRKRMMLGYKHRPNPLGNPRKQYDS</sequence>
<feature type="compositionally biased region" description="Pro residues" evidence="5">
    <location>
        <begin position="131"/>
        <end position="145"/>
    </location>
</feature>
<name>A0AAW1PKE9_9CHLO</name>
<feature type="region of interest" description="Disordered" evidence="5">
    <location>
        <begin position="80"/>
        <end position="100"/>
    </location>
</feature>
<reference evidence="8 9" key="1">
    <citation type="journal article" date="2024" name="Nat. Commun.">
        <title>Phylogenomics reveals the evolutionary origins of lichenization in chlorophyte algae.</title>
        <authorList>
            <person name="Puginier C."/>
            <person name="Libourel C."/>
            <person name="Otte J."/>
            <person name="Skaloud P."/>
            <person name="Haon M."/>
            <person name="Grisel S."/>
            <person name="Petersen M."/>
            <person name="Berrin J.G."/>
            <person name="Delaux P.M."/>
            <person name="Dal Grande F."/>
            <person name="Keller J."/>
        </authorList>
    </citation>
    <scope>NUCLEOTIDE SEQUENCE [LARGE SCALE GENOMIC DNA]</scope>
    <source>
        <strain evidence="8 9">SAG 2036</strain>
    </source>
</reference>
<keyword evidence="4" id="KW-0539">Nucleus</keyword>
<dbReference type="SUPFAM" id="SSF109905">
    <property type="entry name" value="Surp module (SWAP domain)"/>
    <property type="match status" value="1"/>
</dbReference>
<dbReference type="Pfam" id="PF01805">
    <property type="entry name" value="Surp"/>
    <property type="match status" value="1"/>
</dbReference>
<dbReference type="Proteomes" id="UP001465755">
    <property type="component" value="Unassembled WGS sequence"/>
</dbReference>
<dbReference type="PANTHER" id="PTHR23340">
    <property type="entry name" value="ARGININE/SERINE RICH SPLICING FACTOR SF4/14"/>
    <property type="match status" value="1"/>
</dbReference>
<comment type="caution">
    <text evidence="8">The sequence shown here is derived from an EMBL/GenBank/DDBJ whole genome shotgun (WGS) entry which is preliminary data.</text>
</comment>
<dbReference type="PROSITE" id="PS50128">
    <property type="entry name" value="SURP"/>
    <property type="match status" value="1"/>
</dbReference>
<dbReference type="Gene3D" id="1.10.10.790">
    <property type="entry name" value="Surp module"/>
    <property type="match status" value="1"/>
</dbReference>
<evidence type="ECO:0000259" key="7">
    <source>
        <dbReference type="PROSITE" id="PS50174"/>
    </source>
</evidence>
<feature type="domain" description="SURP motif" evidence="6">
    <location>
        <begin position="69"/>
        <end position="112"/>
    </location>
</feature>
<dbReference type="SMART" id="SM00443">
    <property type="entry name" value="G_patch"/>
    <property type="match status" value="1"/>
</dbReference>
<gene>
    <name evidence="8" type="ORF">WJX73_001245</name>
</gene>
<dbReference type="GO" id="GO:0008380">
    <property type="term" value="P:RNA splicing"/>
    <property type="evidence" value="ECO:0007669"/>
    <property type="project" value="UniProtKB-KW"/>
</dbReference>
<dbReference type="GO" id="GO:0005654">
    <property type="term" value="C:nucleoplasm"/>
    <property type="evidence" value="ECO:0007669"/>
    <property type="project" value="TreeGrafter"/>
</dbReference>
<evidence type="ECO:0000313" key="8">
    <source>
        <dbReference type="EMBL" id="KAK9808497.1"/>
    </source>
</evidence>